<comment type="caution">
    <text evidence="2">The sequence shown here is derived from an EMBL/GenBank/DDBJ whole genome shotgun (WGS) entry which is preliminary data.</text>
</comment>
<dbReference type="Pfam" id="PF00753">
    <property type="entry name" value="Lactamase_B"/>
    <property type="match status" value="1"/>
</dbReference>
<dbReference type="GO" id="GO:0016787">
    <property type="term" value="F:hydrolase activity"/>
    <property type="evidence" value="ECO:0007669"/>
    <property type="project" value="UniProtKB-KW"/>
</dbReference>
<reference evidence="2 3" key="1">
    <citation type="submission" date="2018-05" db="EMBL/GenBank/DDBJ databases">
        <title>Mucilaginibacter hurinus sp. nov., isolated from briquette warehouse soil.</title>
        <authorList>
            <person name="Choi L."/>
        </authorList>
    </citation>
    <scope>NUCLEOTIDE SEQUENCE [LARGE SCALE GENOMIC DNA]</scope>
    <source>
        <strain evidence="2 3">ZR32</strain>
    </source>
</reference>
<evidence type="ECO:0000313" key="2">
    <source>
        <dbReference type="EMBL" id="RCH55242.1"/>
    </source>
</evidence>
<dbReference type="SUPFAM" id="SSF56281">
    <property type="entry name" value="Metallo-hydrolase/oxidoreductase"/>
    <property type="match status" value="1"/>
</dbReference>
<evidence type="ECO:0000313" key="3">
    <source>
        <dbReference type="Proteomes" id="UP000253209"/>
    </source>
</evidence>
<name>A0A367GP26_9SPHI</name>
<dbReference type="InterPro" id="IPR050855">
    <property type="entry name" value="NDM-1-like"/>
</dbReference>
<dbReference type="CDD" id="cd07721">
    <property type="entry name" value="yflN-like_MBL-fold"/>
    <property type="match status" value="1"/>
</dbReference>
<dbReference type="OrthoDB" id="9802248at2"/>
<dbReference type="InterPro" id="IPR036866">
    <property type="entry name" value="RibonucZ/Hydroxyglut_hydro"/>
</dbReference>
<protein>
    <submittedName>
        <fullName evidence="2">MBL fold metallo-hydrolase</fullName>
    </submittedName>
</protein>
<dbReference type="Proteomes" id="UP000253209">
    <property type="component" value="Unassembled WGS sequence"/>
</dbReference>
<dbReference type="EMBL" id="QGDC01000004">
    <property type="protein sequence ID" value="RCH55242.1"/>
    <property type="molecule type" value="Genomic_DNA"/>
</dbReference>
<gene>
    <name evidence="2" type="ORF">DJ568_08635</name>
</gene>
<keyword evidence="3" id="KW-1185">Reference proteome</keyword>
<sequence length="315" mass="34402">MLIMRKPNYFQVSQGVWGMKITFVNIYMIANRRGAGKGWVLVDAGLRGTAKKIIAMAEALFGPGTKPAAIVLTHGHFDHVGALEDLLEYWDVPVYAHPLEIPYLTGASSYPPGDPTVGGGLMSLMAWAYPTKPINLGGRVIPIDKYEGIPQLPEWKVIHTPGHSPGHISLFFPLNTTLIAGDAFVTTRQESAIYALNFIKKLSGPPKYFTSDWHSAQKSVQKLAALQPRIAATGHGLVMRGKELQQDLNYLANHFKELAVPAHGRYVKRAAIADETGVKYIPSYTEDSKIKLKVGAVTAAAALAAFFITRAVARR</sequence>
<dbReference type="InterPro" id="IPR001279">
    <property type="entry name" value="Metallo-B-lactamas"/>
</dbReference>
<dbReference type="AlphaFoldDB" id="A0A367GP26"/>
<organism evidence="2 3">
    <name type="scientific">Mucilaginibacter hurinus</name>
    <dbReference type="NCBI Taxonomy" id="2201324"/>
    <lineage>
        <taxon>Bacteria</taxon>
        <taxon>Pseudomonadati</taxon>
        <taxon>Bacteroidota</taxon>
        <taxon>Sphingobacteriia</taxon>
        <taxon>Sphingobacteriales</taxon>
        <taxon>Sphingobacteriaceae</taxon>
        <taxon>Mucilaginibacter</taxon>
    </lineage>
</organism>
<keyword evidence="2" id="KW-0378">Hydrolase</keyword>
<dbReference type="PANTHER" id="PTHR42951:SF17">
    <property type="entry name" value="METALLO-BETA-LACTAMASE DOMAIN-CONTAINING PROTEIN"/>
    <property type="match status" value="1"/>
</dbReference>
<dbReference type="Gene3D" id="3.60.15.10">
    <property type="entry name" value="Ribonuclease Z/Hydroxyacylglutathione hydrolase-like"/>
    <property type="match status" value="1"/>
</dbReference>
<dbReference type="SMART" id="SM00849">
    <property type="entry name" value="Lactamase_B"/>
    <property type="match status" value="1"/>
</dbReference>
<feature type="domain" description="Metallo-beta-lactamase" evidence="1">
    <location>
        <begin position="23"/>
        <end position="235"/>
    </location>
</feature>
<proteinExistence type="predicted"/>
<dbReference type="PANTHER" id="PTHR42951">
    <property type="entry name" value="METALLO-BETA-LACTAMASE DOMAIN-CONTAINING"/>
    <property type="match status" value="1"/>
</dbReference>
<evidence type="ECO:0000259" key="1">
    <source>
        <dbReference type="SMART" id="SM00849"/>
    </source>
</evidence>
<accession>A0A367GP26</accession>